<proteinExistence type="predicted"/>
<name>A0A249PA50_9HYPH</name>
<keyword evidence="2" id="KW-1185">Reference proteome</keyword>
<organism evidence="1 2">
    <name type="scientific">Sinorhizobium sojae CCBAU 05684</name>
    <dbReference type="NCBI Taxonomy" id="716928"/>
    <lineage>
        <taxon>Bacteria</taxon>
        <taxon>Pseudomonadati</taxon>
        <taxon>Pseudomonadota</taxon>
        <taxon>Alphaproteobacteria</taxon>
        <taxon>Hyphomicrobiales</taxon>
        <taxon>Rhizobiaceae</taxon>
        <taxon>Sinorhizobium/Ensifer group</taxon>
        <taxon>Sinorhizobium</taxon>
    </lineage>
</organism>
<dbReference type="EMBL" id="CP023067">
    <property type="protein sequence ID" value="ASY62149.1"/>
    <property type="molecule type" value="Genomic_DNA"/>
</dbReference>
<dbReference type="AlphaFoldDB" id="A0A249PA50"/>
<protein>
    <submittedName>
        <fullName evidence="1">Uncharacterized protein</fullName>
    </submittedName>
</protein>
<evidence type="ECO:0000313" key="1">
    <source>
        <dbReference type="EMBL" id="ASY62149.1"/>
    </source>
</evidence>
<evidence type="ECO:0000313" key="2">
    <source>
        <dbReference type="Proteomes" id="UP000217211"/>
    </source>
</evidence>
<sequence>MHLLRQMERRHGKGVAASADALPVSPIGLMELKIRQVICRRLSQTYREGRPSVSASNLAIT</sequence>
<gene>
    <name evidence="1" type="ORF">SJ05684_c06850</name>
</gene>
<dbReference type="KEGG" id="esj:SJ05684_c06850"/>
<reference evidence="1 2" key="1">
    <citation type="submission" date="2017-08" db="EMBL/GenBank/DDBJ databases">
        <title>Multipartite genome sequences of Sinorhizobium species nodulating soybeans.</title>
        <authorList>
            <person name="Tian C.F."/>
        </authorList>
    </citation>
    <scope>NUCLEOTIDE SEQUENCE [LARGE SCALE GENOMIC DNA]</scope>
    <source>
        <strain evidence="1 2">CCBAU 05684</strain>
    </source>
</reference>
<dbReference type="Proteomes" id="UP000217211">
    <property type="component" value="Chromosome"/>
</dbReference>
<accession>A0A249PA50</accession>